<gene>
    <name evidence="1" type="ORF">AVEN_211349_1</name>
</gene>
<name>A0A4Y1ZQF3_ARAVE</name>
<dbReference type="Proteomes" id="UP000499080">
    <property type="component" value="Unassembled WGS sequence"/>
</dbReference>
<dbReference type="EMBL" id="BGPR01152097">
    <property type="protein sequence ID" value="GBL62032.1"/>
    <property type="molecule type" value="Genomic_DNA"/>
</dbReference>
<dbReference type="AlphaFoldDB" id="A0A4Y1ZQF3"/>
<sequence>MYLRRFRTRALLSIILLGSALLVLCSYSSFSSPSFLRNRVSPDYSLTASWWDKFWSSSGKCKSGTPKPASERLNTADIYPKLDFRVPDNAGAGFWNEVLESRYREIKKTWKELPLEVIFFNIFPFCLFTYHGVFGDKTIIWVVLLLGAVHK</sequence>
<protein>
    <submittedName>
        <fullName evidence="1">Uncharacterized protein</fullName>
    </submittedName>
</protein>
<comment type="caution">
    <text evidence="1">The sequence shown here is derived from an EMBL/GenBank/DDBJ whole genome shotgun (WGS) entry which is preliminary data.</text>
</comment>
<evidence type="ECO:0000313" key="2">
    <source>
        <dbReference type="Proteomes" id="UP000499080"/>
    </source>
</evidence>
<reference evidence="1 2" key="1">
    <citation type="journal article" date="2019" name="Sci. Rep.">
        <title>Orb-weaving spider Araneus ventricosus genome elucidates the spidroin gene catalogue.</title>
        <authorList>
            <person name="Kono N."/>
            <person name="Nakamura H."/>
            <person name="Ohtoshi R."/>
            <person name="Moran D.A.P."/>
            <person name="Shinohara A."/>
            <person name="Yoshida Y."/>
            <person name="Fujiwara M."/>
            <person name="Mori M."/>
            <person name="Tomita M."/>
            <person name="Arakawa K."/>
        </authorList>
    </citation>
    <scope>NUCLEOTIDE SEQUENCE [LARGE SCALE GENOMIC DNA]</scope>
</reference>
<proteinExistence type="predicted"/>
<accession>A0A4Y1ZQF3</accession>
<keyword evidence="2" id="KW-1185">Reference proteome</keyword>
<evidence type="ECO:0000313" key="1">
    <source>
        <dbReference type="EMBL" id="GBL62032.1"/>
    </source>
</evidence>
<organism evidence="1 2">
    <name type="scientific">Araneus ventricosus</name>
    <name type="common">Orbweaver spider</name>
    <name type="synonym">Epeira ventricosa</name>
    <dbReference type="NCBI Taxonomy" id="182803"/>
    <lineage>
        <taxon>Eukaryota</taxon>
        <taxon>Metazoa</taxon>
        <taxon>Ecdysozoa</taxon>
        <taxon>Arthropoda</taxon>
        <taxon>Chelicerata</taxon>
        <taxon>Arachnida</taxon>
        <taxon>Araneae</taxon>
        <taxon>Araneomorphae</taxon>
        <taxon>Entelegynae</taxon>
        <taxon>Araneoidea</taxon>
        <taxon>Araneidae</taxon>
        <taxon>Araneus</taxon>
    </lineage>
</organism>